<dbReference type="PROSITE" id="PS01184">
    <property type="entry name" value="UBIE_2"/>
    <property type="match status" value="1"/>
</dbReference>
<sequence>MQKQEKIIEMFDEIAPTYDKANRILSFGVDVSWRKKACAYVLKTHPKNELDIVDVACGTGDMIGIWQMQAKKMTKKILSIKGIDPSRGMLEVAKKKFQGVEFIQSGAQSLPLESDSTDIISISYGIRNVVQRQEALNEFARVLKKGGNLVVLEFTKRDKGGFVAFFRDFYLSKILPFLGALVSKNKSAYEYLPNSIEGFLSKEEFIAELEKSGFKMQYFQSFSFGVSSLFVAQKQ</sequence>
<organism evidence="6">
    <name type="scientific">Campylobacter sp. CCS1377</name>
    <dbReference type="NCBI Taxonomy" id="3158229"/>
    <lineage>
        <taxon>Bacteria</taxon>
        <taxon>Pseudomonadati</taxon>
        <taxon>Campylobacterota</taxon>
        <taxon>Epsilonproteobacteria</taxon>
        <taxon>Campylobacterales</taxon>
        <taxon>Campylobacteraceae</taxon>
        <taxon>Campylobacter</taxon>
    </lineage>
</organism>
<dbReference type="NCBIfam" id="NF001244">
    <property type="entry name" value="PRK00216.1-5"/>
    <property type="match status" value="1"/>
</dbReference>
<evidence type="ECO:0000256" key="3">
    <source>
        <dbReference type="ARBA" id="ARBA00022679"/>
    </source>
</evidence>
<dbReference type="GO" id="GO:0032259">
    <property type="term" value="P:methylation"/>
    <property type="evidence" value="ECO:0007669"/>
    <property type="project" value="UniProtKB-KW"/>
</dbReference>
<evidence type="ECO:0000256" key="1">
    <source>
        <dbReference type="ARBA" id="ARBA00022428"/>
    </source>
</evidence>
<dbReference type="GO" id="GO:0009234">
    <property type="term" value="P:menaquinone biosynthetic process"/>
    <property type="evidence" value="ECO:0007669"/>
    <property type="project" value="UniProtKB-UniRule"/>
</dbReference>
<comment type="similarity">
    <text evidence="5">Belongs to the class I-like SAM-binding methyltransferase superfamily. MenG/UbiE family.</text>
</comment>
<feature type="binding site" evidence="5">
    <location>
        <position position="59"/>
    </location>
    <ligand>
        <name>S-adenosyl-L-methionine</name>
        <dbReference type="ChEBI" id="CHEBI:59789"/>
    </ligand>
</feature>
<dbReference type="EMBL" id="CP155620">
    <property type="protein sequence ID" value="XBJ29666.1"/>
    <property type="molecule type" value="Genomic_DNA"/>
</dbReference>
<dbReference type="AlphaFoldDB" id="A0AAU7E847"/>
<dbReference type="CDD" id="cd02440">
    <property type="entry name" value="AdoMet_MTases"/>
    <property type="match status" value="1"/>
</dbReference>
<dbReference type="PANTHER" id="PTHR43591:SF24">
    <property type="entry name" value="2-METHOXY-6-POLYPRENYL-1,4-BENZOQUINOL METHYLASE, MITOCHONDRIAL"/>
    <property type="match status" value="1"/>
</dbReference>
<feature type="binding site" evidence="5">
    <location>
        <position position="123"/>
    </location>
    <ligand>
        <name>S-adenosyl-L-methionine</name>
        <dbReference type="ChEBI" id="CHEBI:59789"/>
    </ligand>
</feature>
<dbReference type="PROSITE" id="PS51608">
    <property type="entry name" value="SAM_MT_UBIE"/>
    <property type="match status" value="1"/>
</dbReference>
<dbReference type="PANTHER" id="PTHR43591">
    <property type="entry name" value="METHYLTRANSFERASE"/>
    <property type="match status" value="1"/>
</dbReference>
<dbReference type="SUPFAM" id="SSF53335">
    <property type="entry name" value="S-adenosyl-L-methionine-dependent methyltransferases"/>
    <property type="match status" value="1"/>
</dbReference>
<comment type="pathway">
    <text evidence="5">Quinol/quinone metabolism; menaquinone biosynthesis; menaquinol from 1,4-dihydroxy-2-naphthoate: step 2/2.</text>
</comment>
<evidence type="ECO:0000256" key="5">
    <source>
        <dbReference type="HAMAP-Rule" id="MF_01813"/>
    </source>
</evidence>
<dbReference type="Pfam" id="PF01209">
    <property type="entry name" value="Ubie_methyltran"/>
    <property type="match status" value="1"/>
</dbReference>
<keyword evidence="2 5" id="KW-0489">Methyltransferase</keyword>
<name>A0AAU7E847_9BACT</name>
<dbReference type="InterPro" id="IPR004033">
    <property type="entry name" value="UbiE/COQ5_MeTrFase"/>
</dbReference>
<keyword evidence="1 5" id="KW-0474">Menaquinone biosynthesis</keyword>
<dbReference type="GO" id="GO:0008425">
    <property type="term" value="F:2-methoxy-6-polyprenyl-1,4-benzoquinol methyltransferase activity"/>
    <property type="evidence" value="ECO:0007669"/>
    <property type="project" value="TreeGrafter"/>
</dbReference>
<feature type="binding site" evidence="5">
    <location>
        <position position="84"/>
    </location>
    <ligand>
        <name>S-adenosyl-L-methionine</name>
        <dbReference type="ChEBI" id="CHEBI:59789"/>
    </ligand>
</feature>
<evidence type="ECO:0000256" key="2">
    <source>
        <dbReference type="ARBA" id="ARBA00022603"/>
    </source>
</evidence>
<gene>
    <name evidence="6" type="primary">ubiE</name>
    <name evidence="5" type="synonym">menG</name>
    <name evidence="6" type="ORF">AAH949_02190</name>
</gene>
<dbReference type="Gene3D" id="3.40.50.150">
    <property type="entry name" value="Vaccinia Virus protein VP39"/>
    <property type="match status" value="1"/>
</dbReference>
<comment type="caution">
    <text evidence="5">Lacks conserved residue(s) required for the propagation of feature annotation.</text>
</comment>
<evidence type="ECO:0000313" key="6">
    <source>
        <dbReference type="EMBL" id="XBJ29666.1"/>
    </source>
</evidence>
<dbReference type="InterPro" id="IPR023576">
    <property type="entry name" value="UbiE/COQ5_MeTrFase_CS"/>
</dbReference>
<keyword evidence="4 5" id="KW-0949">S-adenosyl-L-methionine</keyword>
<evidence type="ECO:0000256" key="4">
    <source>
        <dbReference type="ARBA" id="ARBA00022691"/>
    </source>
</evidence>
<reference evidence="6" key="1">
    <citation type="submission" date="2024-05" db="EMBL/GenBank/DDBJ databases">
        <title>Campylobacter coli isolated from environmental waters in Slovenia.</title>
        <authorList>
            <person name="Zautner A.E."/>
            <person name="Bunk B."/>
            <person name="Riedel T."/>
            <person name="Sproeer C."/>
        </authorList>
    </citation>
    <scope>NUCLEOTIDE SEQUENCE</scope>
    <source>
        <strain evidence="6">CCS1377</strain>
    </source>
</reference>
<comment type="function">
    <text evidence="5">Methyltransferase required for the conversion of demethylmenaquinol (DMKH2) to menaquinol (MKH2).</text>
</comment>
<dbReference type="HAMAP" id="MF_01813">
    <property type="entry name" value="MenG_UbiE_methyltr"/>
    <property type="match status" value="1"/>
</dbReference>
<dbReference type="PROSITE" id="PS01183">
    <property type="entry name" value="UBIE_1"/>
    <property type="match status" value="1"/>
</dbReference>
<keyword evidence="3 5" id="KW-0808">Transferase</keyword>
<dbReference type="GO" id="GO:0043770">
    <property type="term" value="F:demethylmenaquinone methyltransferase activity"/>
    <property type="evidence" value="ECO:0007669"/>
    <property type="project" value="UniProtKB-UniRule"/>
</dbReference>
<protein>
    <recommendedName>
        <fullName evidence="5">Demethylmenaquinone methyltransferase</fullName>
        <ecNumber evidence="5">2.1.1.163</ecNumber>
    </recommendedName>
</protein>
<dbReference type="NCBIfam" id="TIGR01934">
    <property type="entry name" value="MenG_MenH_UbiE"/>
    <property type="match status" value="1"/>
</dbReference>
<dbReference type="RefSeq" id="WP_348518842.1">
    <property type="nucleotide sequence ID" value="NZ_CP155620.1"/>
</dbReference>
<proteinExistence type="inferred from homology"/>
<dbReference type="EC" id="2.1.1.163" evidence="5"/>
<dbReference type="InterPro" id="IPR029063">
    <property type="entry name" value="SAM-dependent_MTases_sf"/>
</dbReference>
<comment type="catalytic activity">
    <reaction evidence="5">
        <text>a 2-demethylmenaquinol + S-adenosyl-L-methionine = a menaquinol + S-adenosyl-L-homocysteine + H(+)</text>
        <dbReference type="Rhea" id="RHEA:42640"/>
        <dbReference type="Rhea" id="RHEA-COMP:9539"/>
        <dbReference type="Rhea" id="RHEA-COMP:9563"/>
        <dbReference type="ChEBI" id="CHEBI:15378"/>
        <dbReference type="ChEBI" id="CHEBI:18151"/>
        <dbReference type="ChEBI" id="CHEBI:55437"/>
        <dbReference type="ChEBI" id="CHEBI:57856"/>
        <dbReference type="ChEBI" id="CHEBI:59789"/>
        <dbReference type="EC" id="2.1.1.163"/>
    </reaction>
</comment>
<accession>A0AAU7E847</accession>